<evidence type="ECO:0000313" key="1">
    <source>
        <dbReference type="EMBL" id="KAI4805164.1"/>
    </source>
</evidence>
<dbReference type="Proteomes" id="UP001057452">
    <property type="component" value="Chromosome 21"/>
</dbReference>
<keyword evidence="2" id="KW-1185">Reference proteome</keyword>
<evidence type="ECO:0000313" key="2">
    <source>
        <dbReference type="Proteomes" id="UP001057452"/>
    </source>
</evidence>
<sequence length="1559" mass="168582">PLHQRCARQHKQGALSDKAPTSGSTCEQSSTPLPSSHSLTHLPVAPLGFVAHELTVCLTYKSKGGSRAEGHGLRSSGALVPVWDCCRGTFGDFLHLQTSSLPHLFPTFHTPIPIDMRHHEGRYHYEPHPLHAMHGHPGLTGSPVISDISLIRLSPHGSGESPFSHPHPYVSPHMEHYLRSVHSSPTLSMISAARGLSPAEVTHEHLKERALFSLPPPPPGANPTEYYHLMASASQRSPYGDLLMQSSAAAAAAAAAAHLPDYLSPMDVSRFQSPRLTPRLSRKRALSISPLSDASIDLQTMIRTSPNSLVAYINNSRSSSAASSSYGHLSVGGISPSFSFPHPINPMAYQQLLAQQRSLNAFGHTPPLIQPNSYSARQHPLTASPMTTCHNSSNSEANQNASGDPAVSSTVNPLTTKRSKVKTEAEGPLPISPSSHDHCGGILDLSEDLDKDECKQEPEAIYETNCHWEGCSKEYDTQDQLVHHINNDHIHGEKKEFVCRWDECSREQKPFKAQYMLVVHMRRHTGEKPHRCTFEGCPKAYSRLENLKTHLRSHTGEKPYVCEHEGCNKAFSNASDRAKHQNRTHSNEKPYVCKIPGCTKRYTDPSSLRKHVKTVHGPEAHVTKKQRSDVPPRQQPPKGNGENEANSKLGGRGLDGKMEANSTSRGVDDCLQVKSIKTENSMTYQSSPGGHSSCSSEPSPLSSANNNDSGVEMALHSGGSFGDLTQDDGPMVDSTVPIGGHLAGVGLQMRTRVGHGGGVTIKLENIKQERLTTVRDSCPWGNSAPQPLQSQRNSTKLPPIPAVGSLLENSNLITNLGSQYPGQRMGDLSSCEVTLLNQLNERRDSTTSTLSSAYTVSRRSSGISPCYSSRRSSEASQFGGNRHNNISSADSYDPISTDLSRRSSEASQCGGVGGGGLPSLLSLTPAQHYRLKAKYAAATGGAPPTPLPNMDRMSLRTRMALYSDSQEGLSHQLHQPPSGTVPRRCSDIGYGTRSMMPHEVPPHLPRRASDPVRRSTLDPLSFPRVQRYNSMNSMNPMNCPSSERHQALAMQGYTRSDGSLQRYPFAPRPPSICENVAMENMAVDGMMIGPEQSGEEDMVLPDDVVQYLRTQNPGPPSNNSGQGDYHSNNQTHGYQTSMGPPASFYAQRRMAMVDGMMNHQSGHPMGSVGPHQPFPAPLDNMNKNSMPVQWNEVSSGTVDTTTKLSKPQQHPLRGNLAVVQQTHNGGSLQGQGQGLGSNQQVVPMSQNMSMQGYANHTSQRLMNASHQQRQCSVNFIDQMSPQQGFGQEAIPNAISGSTSVRPTRSTMGDPDLQSHRARTQADGYPHVTQMDQQQHYSVHFQQHVHNAGRGMLQPRPPVEPKTSARLQTVTSMMQSSRIPKSSDFSPSHGTGTSEASPKRPSGSASHNRSSEHQNSAMAYTDQSHMCEPHAVSFDAPMSPGASQAPASNTIAAANMASPGVNHVSSSTVDSSTGGSGGTEHAQIDFDTMLDDGDHSSLMSGTLSPGLLQSLSQSSSRLTTPRNSVTLPSVPAGIGNMAIGDMNSMLTALAEESKILNMMS</sequence>
<accession>A0ACB9VZ21</accession>
<name>A0ACB9VZ21_CHAAC</name>
<proteinExistence type="predicted"/>
<dbReference type="EMBL" id="CM043805">
    <property type="protein sequence ID" value="KAI4805164.1"/>
    <property type="molecule type" value="Genomic_DNA"/>
</dbReference>
<protein>
    <submittedName>
        <fullName evidence="1">Uncharacterized protein</fullName>
    </submittedName>
</protein>
<organism evidence="1 2">
    <name type="scientific">Chaenocephalus aceratus</name>
    <name type="common">Blackfin icefish</name>
    <name type="synonym">Chaenichthys aceratus</name>
    <dbReference type="NCBI Taxonomy" id="36190"/>
    <lineage>
        <taxon>Eukaryota</taxon>
        <taxon>Metazoa</taxon>
        <taxon>Chordata</taxon>
        <taxon>Craniata</taxon>
        <taxon>Vertebrata</taxon>
        <taxon>Euteleostomi</taxon>
        <taxon>Actinopterygii</taxon>
        <taxon>Neopterygii</taxon>
        <taxon>Teleostei</taxon>
        <taxon>Neoteleostei</taxon>
        <taxon>Acanthomorphata</taxon>
        <taxon>Eupercaria</taxon>
        <taxon>Perciformes</taxon>
        <taxon>Notothenioidei</taxon>
        <taxon>Channichthyidae</taxon>
        <taxon>Chaenocephalus</taxon>
    </lineage>
</organism>
<feature type="non-terminal residue" evidence="1">
    <location>
        <position position="1"/>
    </location>
</feature>
<gene>
    <name evidence="1" type="ORF">KUCAC02_009792</name>
</gene>
<comment type="caution">
    <text evidence="1">The sequence shown here is derived from an EMBL/GenBank/DDBJ whole genome shotgun (WGS) entry which is preliminary data.</text>
</comment>
<reference evidence="1" key="1">
    <citation type="submission" date="2022-05" db="EMBL/GenBank/DDBJ databases">
        <title>Chromosome-level genome of Chaenocephalus aceratus.</title>
        <authorList>
            <person name="Park H."/>
        </authorList>
    </citation>
    <scope>NUCLEOTIDE SEQUENCE</scope>
    <source>
        <strain evidence="1">KU_202001</strain>
    </source>
</reference>